<dbReference type="OrthoDB" id="9804790at2"/>
<dbReference type="PRINTS" id="PR00069">
    <property type="entry name" value="ALDKETRDTASE"/>
</dbReference>
<dbReference type="SUPFAM" id="SSF51430">
    <property type="entry name" value="NAD(P)-linked oxidoreductase"/>
    <property type="match status" value="1"/>
</dbReference>
<dbReference type="RefSeq" id="WP_062076240.1">
    <property type="nucleotide sequence ID" value="NZ_BBRC01000022.1"/>
</dbReference>
<name>A0A7Z0CIL9_9MICO</name>
<keyword evidence="3 9" id="KW-0560">Oxidoreductase</keyword>
<evidence type="ECO:0000259" key="8">
    <source>
        <dbReference type="Pfam" id="PF00248"/>
    </source>
</evidence>
<dbReference type="GO" id="GO:0016616">
    <property type="term" value="F:oxidoreductase activity, acting on the CH-OH group of donors, NAD or NADP as acceptor"/>
    <property type="evidence" value="ECO:0007669"/>
    <property type="project" value="UniProtKB-ARBA"/>
</dbReference>
<feature type="domain" description="NADP-dependent oxidoreductase" evidence="8">
    <location>
        <begin position="16"/>
        <end position="261"/>
    </location>
</feature>
<dbReference type="EMBL" id="JACBZO010000001">
    <property type="protein sequence ID" value="NYI42074.1"/>
    <property type="molecule type" value="Genomic_DNA"/>
</dbReference>
<proteinExistence type="inferred from homology"/>
<dbReference type="Gene3D" id="3.20.20.100">
    <property type="entry name" value="NADP-dependent oxidoreductase domain"/>
    <property type="match status" value="1"/>
</dbReference>
<evidence type="ECO:0000256" key="6">
    <source>
        <dbReference type="PIRSR" id="PIRSR000097-3"/>
    </source>
</evidence>
<dbReference type="PANTHER" id="PTHR43827">
    <property type="entry name" value="2,5-DIKETO-D-GLUCONIC ACID REDUCTASE"/>
    <property type="match status" value="1"/>
</dbReference>
<dbReference type="PANTHER" id="PTHR43827:SF3">
    <property type="entry name" value="NADP-DEPENDENT OXIDOREDUCTASE DOMAIN-CONTAINING PROTEIN"/>
    <property type="match status" value="1"/>
</dbReference>
<accession>A0A7Z0CIL9</accession>
<feature type="active site" description="Proton donor" evidence="4">
    <location>
        <position position="49"/>
    </location>
</feature>
<feature type="binding site" evidence="5">
    <location>
        <position position="107"/>
    </location>
    <ligand>
        <name>substrate</name>
    </ligand>
</feature>
<dbReference type="PIRSF" id="PIRSF000097">
    <property type="entry name" value="AKR"/>
    <property type="match status" value="1"/>
</dbReference>
<dbReference type="AlphaFoldDB" id="A0A7Z0CIL9"/>
<evidence type="ECO:0000313" key="10">
    <source>
        <dbReference type="Proteomes" id="UP000547973"/>
    </source>
</evidence>
<evidence type="ECO:0000256" key="2">
    <source>
        <dbReference type="ARBA" id="ARBA00022857"/>
    </source>
</evidence>
<evidence type="ECO:0000256" key="7">
    <source>
        <dbReference type="SAM" id="MobiDB-lite"/>
    </source>
</evidence>
<dbReference type="Proteomes" id="UP000547973">
    <property type="component" value="Unassembled WGS sequence"/>
</dbReference>
<dbReference type="FunFam" id="3.20.20.100:FF:000002">
    <property type="entry name" value="2,5-diketo-D-gluconic acid reductase A"/>
    <property type="match status" value="1"/>
</dbReference>
<keyword evidence="2" id="KW-0521">NADP</keyword>
<dbReference type="PROSITE" id="PS00798">
    <property type="entry name" value="ALDOKETO_REDUCTASE_1"/>
    <property type="match status" value="1"/>
</dbReference>
<dbReference type="InterPro" id="IPR018170">
    <property type="entry name" value="Aldo/ket_reductase_CS"/>
</dbReference>
<evidence type="ECO:0000313" key="9">
    <source>
        <dbReference type="EMBL" id="NYI42074.1"/>
    </source>
</evidence>
<evidence type="ECO:0000256" key="5">
    <source>
        <dbReference type="PIRSR" id="PIRSR000097-2"/>
    </source>
</evidence>
<evidence type="ECO:0000256" key="3">
    <source>
        <dbReference type="ARBA" id="ARBA00023002"/>
    </source>
</evidence>
<dbReference type="InterPro" id="IPR020471">
    <property type="entry name" value="AKR"/>
</dbReference>
<keyword evidence="10" id="KW-1185">Reference proteome</keyword>
<feature type="region of interest" description="Disordered" evidence="7">
    <location>
        <begin position="259"/>
        <end position="278"/>
    </location>
</feature>
<dbReference type="InterPro" id="IPR036812">
    <property type="entry name" value="NAD(P)_OxRdtase_dom_sf"/>
</dbReference>
<gene>
    <name evidence="9" type="ORF">BKA03_002193</name>
</gene>
<comment type="similarity">
    <text evidence="1">Belongs to the aldo/keto reductase family.</text>
</comment>
<organism evidence="9 10">
    <name type="scientific">Demequina lutea</name>
    <dbReference type="NCBI Taxonomy" id="431489"/>
    <lineage>
        <taxon>Bacteria</taxon>
        <taxon>Bacillati</taxon>
        <taxon>Actinomycetota</taxon>
        <taxon>Actinomycetes</taxon>
        <taxon>Micrococcales</taxon>
        <taxon>Demequinaceae</taxon>
        <taxon>Demequina</taxon>
    </lineage>
</organism>
<dbReference type="Pfam" id="PF00248">
    <property type="entry name" value="Aldo_ket_red"/>
    <property type="match status" value="1"/>
</dbReference>
<comment type="caution">
    <text evidence="9">The sequence shown here is derived from an EMBL/GenBank/DDBJ whole genome shotgun (WGS) entry which is preliminary data.</text>
</comment>
<dbReference type="InterPro" id="IPR023210">
    <property type="entry name" value="NADP_OxRdtase_dom"/>
</dbReference>
<feature type="site" description="Lowers pKa of active site Tyr" evidence="6">
    <location>
        <position position="74"/>
    </location>
</feature>
<sequence length="278" mass="30794">MTSHITLSNGTTIPQLGFGTFKIAPEDAVETVSTALDVGFRHIDTAQGYQNEAEVGEAIANSGLAREEVYVTSKLGNYVHPRDDLLRSFDETLEKLRLDKLDLFLMHWPLPTRYDGDFVSTWKVMLELVEDGRLTSAGVSNFEPAHLAKIIDATGVTPVVNQIELHPYFHNDDARRASQSHGIAVEAWGPLAKGEALRDAVVGEIAAEVDRAASQVVLRWHLQRGNIIFPKSMHRERMVENMQIFDFELTDGQIARIDSLDKGADGRQGPNPNTFAGM</sequence>
<reference evidence="9 10" key="1">
    <citation type="submission" date="2020-07" db="EMBL/GenBank/DDBJ databases">
        <title>Sequencing the genomes of 1000 actinobacteria strains.</title>
        <authorList>
            <person name="Klenk H.-P."/>
        </authorList>
    </citation>
    <scope>NUCLEOTIDE SEQUENCE [LARGE SCALE GENOMIC DNA]</scope>
    <source>
        <strain evidence="9 10">DSM 19970</strain>
    </source>
</reference>
<dbReference type="CDD" id="cd19071">
    <property type="entry name" value="AKR_AKR1-5-like"/>
    <property type="match status" value="1"/>
</dbReference>
<protein>
    <submittedName>
        <fullName evidence="9">2,5-diketo-D-gluconate reductase A</fullName>
        <ecNumber evidence="9">1.1.1.346</ecNumber>
    </submittedName>
</protein>
<evidence type="ECO:0000256" key="1">
    <source>
        <dbReference type="ARBA" id="ARBA00007905"/>
    </source>
</evidence>
<evidence type="ECO:0000256" key="4">
    <source>
        <dbReference type="PIRSR" id="PIRSR000097-1"/>
    </source>
</evidence>
<dbReference type="EC" id="1.1.1.346" evidence="9"/>